<feature type="domain" description="Helicase ATP-binding" evidence="14">
    <location>
        <begin position="89"/>
        <end position="258"/>
    </location>
</feature>
<keyword evidence="4 16" id="KW-0378">Hydrolase</keyword>
<dbReference type="Gene3D" id="3.40.50.300">
    <property type="entry name" value="P-loop containing nucleotide triphosphate hydrolases"/>
    <property type="match status" value="2"/>
</dbReference>
<dbReference type="InterPro" id="IPR001650">
    <property type="entry name" value="Helicase_C-like"/>
</dbReference>
<feature type="compositionally biased region" description="Gly residues" evidence="13">
    <location>
        <begin position="1"/>
        <end position="10"/>
    </location>
</feature>
<protein>
    <recommendedName>
        <fullName evidence="11">ATP-dependent DNA helicase RecQ</fullName>
        <ecNumber evidence="10">5.6.2.4</ecNumber>
    </recommendedName>
    <alternativeName>
        <fullName evidence="12">DNA 3'-5' helicase RecQ</fullName>
    </alternativeName>
</protein>
<comment type="similarity">
    <text evidence="1">Belongs to the helicase family. RecQ subfamily.</text>
</comment>
<evidence type="ECO:0000256" key="10">
    <source>
        <dbReference type="ARBA" id="ARBA00034808"/>
    </source>
</evidence>
<dbReference type="GO" id="GO:0016787">
    <property type="term" value="F:hydrolase activity"/>
    <property type="evidence" value="ECO:0007669"/>
    <property type="project" value="UniProtKB-KW"/>
</dbReference>
<keyword evidence="7" id="KW-0238">DNA-binding</keyword>
<reference evidence="17" key="1">
    <citation type="journal article" date="2019" name="Int. J. Syst. Evol. Microbiol.">
        <title>The Global Catalogue of Microorganisms (GCM) 10K type strain sequencing project: providing services to taxonomists for standard genome sequencing and annotation.</title>
        <authorList>
            <consortium name="The Broad Institute Genomics Platform"/>
            <consortium name="The Broad Institute Genome Sequencing Center for Infectious Disease"/>
            <person name="Wu L."/>
            <person name="Ma J."/>
        </authorList>
    </citation>
    <scope>NUCLEOTIDE SEQUENCE [LARGE SCALE GENOMIC DNA]</scope>
    <source>
        <strain evidence="17">CGMCC 4.7132</strain>
    </source>
</reference>
<dbReference type="Pfam" id="PF00270">
    <property type="entry name" value="DEAD"/>
    <property type="match status" value="1"/>
</dbReference>
<dbReference type="RefSeq" id="WP_380849525.1">
    <property type="nucleotide sequence ID" value="NZ_JBHSFP010000037.1"/>
</dbReference>
<keyword evidence="8" id="KW-0413">Isomerase</keyword>
<dbReference type="PANTHER" id="PTHR13710:SF105">
    <property type="entry name" value="ATP-DEPENDENT DNA HELICASE Q1"/>
    <property type="match status" value="1"/>
</dbReference>
<evidence type="ECO:0000256" key="8">
    <source>
        <dbReference type="ARBA" id="ARBA00023235"/>
    </source>
</evidence>
<evidence type="ECO:0000256" key="7">
    <source>
        <dbReference type="ARBA" id="ARBA00023125"/>
    </source>
</evidence>
<dbReference type="EC" id="5.6.2.4" evidence="10"/>
<dbReference type="PROSITE" id="PS51194">
    <property type="entry name" value="HELICASE_CTER"/>
    <property type="match status" value="1"/>
</dbReference>
<feature type="domain" description="Helicase C-terminal" evidence="15">
    <location>
        <begin position="272"/>
        <end position="426"/>
    </location>
</feature>
<keyword evidence="2" id="KW-0479">Metal-binding</keyword>
<dbReference type="PANTHER" id="PTHR13710">
    <property type="entry name" value="DNA HELICASE RECQ FAMILY MEMBER"/>
    <property type="match status" value="1"/>
</dbReference>
<evidence type="ECO:0000256" key="13">
    <source>
        <dbReference type="SAM" id="MobiDB-lite"/>
    </source>
</evidence>
<dbReference type="InterPro" id="IPR027417">
    <property type="entry name" value="P-loop_NTPase"/>
</dbReference>
<evidence type="ECO:0000256" key="5">
    <source>
        <dbReference type="ARBA" id="ARBA00022806"/>
    </source>
</evidence>
<comment type="caution">
    <text evidence="16">The sequence shown here is derived from an EMBL/GenBank/DDBJ whole genome shotgun (WGS) entry which is preliminary data.</text>
</comment>
<evidence type="ECO:0000256" key="11">
    <source>
        <dbReference type="ARBA" id="ARBA00044535"/>
    </source>
</evidence>
<evidence type="ECO:0000256" key="2">
    <source>
        <dbReference type="ARBA" id="ARBA00022723"/>
    </source>
</evidence>
<dbReference type="EMBL" id="JBHSFP010000037">
    <property type="protein sequence ID" value="MFC4535961.1"/>
    <property type="molecule type" value="Genomic_DNA"/>
</dbReference>
<feature type="region of interest" description="Disordered" evidence="13">
    <location>
        <begin position="1"/>
        <end position="52"/>
    </location>
</feature>
<dbReference type="SMART" id="SM00487">
    <property type="entry name" value="DEXDc"/>
    <property type="match status" value="1"/>
</dbReference>
<dbReference type="InterPro" id="IPR004589">
    <property type="entry name" value="DNA_helicase_ATP-dep_RecQ"/>
</dbReference>
<proteinExistence type="inferred from homology"/>
<dbReference type="NCBIfam" id="TIGR00614">
    <property type="entry name" value="recQ_fam"/>
    <property type="match status" value="1"/>
</dbReference>
<dbReference type="InterPro" id="IPR014001">
    <property type="entry name" value="Helicase_ATP-bd"/>
</dbReference>
<evidence type="ECO:0000256" key="9">
    <source>
        <dbReference type="ARBA" id="ARBA00034617"/>
    </source>
</evidence>
<keyword evidence="17" id="KW-1185">Reference proteome</keyword>
<accession>A0ABV9CRQ8</accession>
<keyword evidence="3" id="KW-0547">Nucleotide-binding</keyword>
<evidence type="ECO:0000256" key="4">
    <source>
        <dbReference type="ARBA" id="ARBA00022801"/>
    </source>
</evidence>
<dbReference type="InterPro" id="IPR032284">
    <property type="entry name" value="RecQ_Zn-bd"/>
</dbReference>
<name>A0ABV9CRQ8_9ACTN</name>
<comment type="catalytic activity">
    <reaction evidence="9">
        <text>Couples ATP hydrolysis with the unwinding of duplex DNA by translocating in the 3'-5' direction.</text>
        <dbReference type="EC" id="5.6.2.4"/>
    </reaction>
</comment>
<keyword evidence="6" id="KW-0067">ATP-binding</keyword>
<dbReference type="Pfam" id="PF16124">
    <property type="entry name" value="RecQ_Zn_bind"/>
    <property type="match status" value="1"/>
</dbReference>
<dbReference type="CDD" id="cd17920">
    <property type="entry name" value="DEXHc_RecQ"/>
    <property type="match status" value="1"/>
</dbReference>
<dbReference type="SUPFAM" id="SSF52540">
    <property type="entry name" value="P-loop containing nucleoside triphosphate hydrolases"/>
    <property type="match status" value="1"/>
</dbReference>
<gene>
    <name evidence="16" type="ORF">ACFO60_34785</name>
</gene>
<dbReference type="InterPro" id="IPR011545">
    <property type="entry name" value="DEAD/DEAH_box_helicase_dom"/>
</dbReference>
<sequence>MSRQPRGGGESGRKAERPRTAARSAQESGTPEPKTRQRDTREPKKQTRMGERLRAAIRKAYGRDGRRLRTVAREAFGWADLRPGQKEAMEHLLAGRDVLVVMPTGSGKSAVYQIPALLLDGPTIVVSPLIALQRDQVAGLAEADAGGAVAVNSAQSGGTSDASLDQVHAGTAEFVFLSPEQLAKPEVIDRLREARPSLIAIDEAHCVSAWGHDFRPDYLRLGRAIERLGHPPVVALTATASPLVRDDILASLGLPDAELVVRGFDRPNIHLEVRRFVGKEDKRRALIEDAAARPGLGLIYVATRRAAEEYATALREAGRRAESYHAGMKASDRHRVHELFRDGGLDVVVATSAFGMGIDKPDVRYVLHADPPDSIDSYYQEIGRAGRDQEPASAVLFYRPEDLGLRRFFAGGRVDEELLLRVATLVGEHGGVVPAKELRDLLGIGSSRLTGVVNLLERVGVVTVTERGDLRAIAGGSSPERAAARAAELDETRRRVDESRIEMMRGYAETTGCRRRALLSYFGEPYERACGNCDTCRAGTAAESVSAESSDEAPFAMHAKVRHSEWGPGVVMSREPDRVTVLFEEVGYKTLSLEAVERDNLLVPAP</sequence>
<dbReference type="InterPro" id="IPR036388">
    <property type="entry name" value="WH-like_DNA-bd_sf"/>
</dbReference>
<evidence type="ECO:0000313" key="17">
    <source>
        <dbReference type="Proteomes" id="UP001596004"/>
    </source>
</evidence>
<dbReference type="SMART" id="SM00490">
    <property type="entry name" value="HELICc"/>
    <property type="match status" value="1"/>
</dbReference>
<keyword evidence="5 16" id="KW-0347">Helicase</keyword>
<dbReference type="GO" id="GO:0003678">
    <property type="term" value="F:DNA helicase activity"/>
    <property type="evidence" value="ECO:0007669"/>
    <property type="project" value="UniProtKB-EC"/>
</dbReference>
<evidence type="ECO:0000256" key="12">
    <source>
        <dbReference type="ARBA" id="ARBA00044550"/>
    </source>
</evidence>
<evidence type="ECO:0000313" key="16">
    <source>
        <dbReference type="EMBL" id="MFC4535961.1"/>
    </source>
</evidence>
<dbReference type="Pfam" id="PF00271">
    <property type="entry name" value="Helicase_C"/>
    <property type="match status" value="1"/>
</dbReference>
<dbReference type="PROSITE" id="PS51192">
    <property type="entry name" value="HELICASE_ATP_BIND_1"/>
    <property type="match status" value="1"/>
</dbReference>
<evidence type="ECO:0000256" key="1">
    <source>
        <dbReference type="ARBA" id="ARBA00005446"/>
    </source>
</evidence>
<evidence type="ECO:0000256" key="6">
    <source>
        <dbReference type="ARBA" id="ARBA00022840"/>
    </source>
</evidence>
<dbReference type="Gene3D" id="1.10.10.10">
    <property type="entry name" value="Winged helix-like DNA-binding domain superfamily/Winged helix DNA-binding domain"/>
    <property type="match status" value="1"/>
</dbReference>
<dbReference type="Proteomes" id="UP001596004">
    <property type="component" value="Unassembled WGS sequence"/>
</dbReference>
<feature type="compositionally biased region" description="Basic and acidic residues" evidence="13">
    <location>
        <begin position="33"/>
        <end position="52"/>
    </location>
</feature>
<organism evidence="16 17">
    <name type="scientific">Sphaerisporangium dianthi</name>
    <dbReference type="NCBI Taxonomy" id="1436120"/>
    <lineage>
        <taxon>Bacteria</taxon>
        <taxon>Bacillati</taxon>
        <taxon>Actinomycetota</taxon>
        <taxon>Actinomycetes</taxon>
        <taxon>Streptosporangiales</taxon>
        <taxon>Streptosporangiaceae</taxon>
        <taxon>Sphaerisporangium</taxon>
    </lineage>
</organism>
<evidence type="ECO:0000256" key="3">
    <source>
        <dbReference type="ARBA" id="ARBA00022741"/>
    </source>
</evidence>
<evidence type="ECO:0000259" key="15">
    <source>
        <dbReference type="PROSITE" id="PS51194"/>
    </source>
</evidence>
<evidence type="ECO:0000259" key="14">
    <source>
        <dbReference type="PROSITE" id="PS51192"/>
    </source>
</evidence>